<evidence type="ECO:0000256" key="9">
    <source>
        <dbReference type="ARBA" id="ARBA00023242"/>
    </source>
</evidence>
<feature type="site" description="Histone H3K4me3 binding" evidence="10">
    <location>
        <position position="93"/>
    </location>
</feature>
<evidence type="ECO:0000256" key="4">
    <source>
        <dbReference type="ARBA" id="ARBA00022723"/>
    </source>
</evidence>
<keyword evidence="5 12" id="KW-0863">Zinc-finger</keyword>
<evidence type="ECO:0000256" key="3">
    <source>
        <dbReference type="ARBA" id="ARBA00022604"/>
    </source>
</evidence>
<feature type="binding site" evidence="11">
    <location>
        <position position="103"/>
    </location>
    <ligand>
        <name>Zn(2+)</name>
        <dbReference type="ChEBI" id="CHEBI:29105"/>
        <label>1</label>
    </ligand>
</feature>
<reference evidence="14 15" key="1">
    <citation type="submission" date="2017-07" db="EMBL/GenBank/DDBJ databases">
        <authorList>
            <person name="Talla V."/>
            <person name="Backstrom N."/>
        </authorList>
    </citation>
    <scope>NUCLEOTIDE SEQUENCE [LARGE SCALE GENOMIC DNA]</scope>
</reference>
<comment type="subcellular location">
    <subcellularLocation>
        <location evidence="1">Nucleus</location>
    </subcellularLocation>
</comment>
<keyword evidence="7" id="KW-0805">Transcription regulation</keyword>
<dbReference type="PANTHER" id="PTHR10333:SF103">
    <property type="entry name" value="INHIBITOR OF GROWTH PROTEIN 3"/>
    <property type="match status" value="1"/>
</dbReference>
<dbReference type="PROSITE" id="PS50016">
    <property type="entry name" value="ZF_PHD_2"/>
    <property type="match status" value="1"/>
</dbReference>
<evidence type="ECO:0000256" key="2">
    <source>
        <dbReference type="ARBA" id="ARBA00010210"/>
    </source>
</evidence>
<feature type="binding site" evidence="11">
    <location>
        <position position="78"/>
    </location>
    <ligand>
        <name>Zn(2+)</name>
        <dbReference type="ChEBI" id="CHEBI:29105"/>
        <label>1</label>
    </ligand>
</feature>
<feature type="binding site" evidence="11">
    <location>
        <position position="92"/>
    </location>
    <ligand>
        <name>Zn(2+)</name>
        <dbReference type="ChEBI" id="CHEBI:29105"/>
        <label>2</label>
    </ligand>
</feature>
<dbReference type="InterPro" id="IPR011011">
    <property type="entry name" value="Znf_FYVE_PHD"/>
</dbReference>
<evidence type="ECO:0000313" key="15">
    <source>
        <dbReference type="Proteomes" id="UP000324832"/>
    </source>
</evidence>
<evidence type="ECO:0000256" key="5">
    <source>
        <dbReference type="ARBA" id="ARBA00022771"/>
    </source>
</evidence>
<keyword evidence="15" id="KW-1185">Reference proteome</keyword>
<gene>
    <name evidence="14" type="ORF">LSINAPIS_LOCUS14933</name>
</gene>
<evidence type="ECO:0000256" key="1">
    <source>
        <dbReference type="ARBA" id="ARBA00004123"/>
    </source>
</evidence>
<evidence type="ECO:0000256" key="12">
    <source>
        <dbReference type="PROSITE-ProRule" id="PRU00146"/>
    </source>
</evidence>
<dbReference type="GO" id="GO:0005634">
    <property type="term" value="C:nucleus"/>
    <property type="evidence" value="ECO:0007669"/>
    <property type="project" value="UniProtKB-SubCell"/>
</dbReference>
<keyword evidence="3" id="KW-0341">Growth regulation</keyword>
<evidence type="ECO:0000256" key="7">
    <source>
        <dbReference type="ARBA" id="ARBA00023015"/>
    </source>
</evidence>
<feature type="binding site" evidence="11">
    <location>
        <position position="97"/>
    </location>
    <ligand>
        <name>Zn(2+)</name>
        <dbReference type="ChEBI" id="CHEBI:29105"/>
        <label>2</label>
    </ligand>
</feature>
<protein>
    <recommendedName>
        <fullName evidence="13">PHD-type domain-containing protein</fullName>
    </recommendedName>
</protein>
<dbReference type="SUPFAM" id="SSF57903">
    <property type="entry name" value="FYVE/PHD zinc finger"/>
    <property type="match status" value="1"/>
</dbReference>
<evidence type="ECO:0000259" key="13">
    <source>
        <dbReference type="PROSITE" id="PS50016"/>
    </source>
</evidence>
<dbReference type="PANTHER" id="PTHR10333">
    <property type="entry name" value="INHIBITOR OF GROWTH PROTEIN"/>
    <property type="match status" value="1"/>
</dbReference>
<feature type="domain" description="PHD-type" evidence="13">
    <location>
        <begin position="75"/>
        <end position="125"/>
    </location>
</feature>
<feature type="binding site" evidence="11">
    <location>
        <position position="80"/>
    </location>
    <ligand>
        <name>Zn(2+)</name>
        <dbReference type="ChEBI" id="CHEBI:29105"/>
        <label>1</label>
    </ligand>
</feature>
<feature type="site" description="Histone H3K4me3 binding" evidence="10">
    <location>
        <position position="89"/>
    </location>
</feature>
<dbReference type="EMBL" id="FZQP02006967">
    <property type="protein sequence ID" value="VVD05379.1"/>
    <property type="molecule type" value="Genomic_DNA"/>
</dbReference>
<dbReference type="InterPro" id="IPR028651">
    <property type="entry name" value="ING_fam"/>
</dbReference>
<feature type="site" description="Histone H3K4me3 binding" evidence="10">
    <location>
        <position position="101"/>
    </location>
</feature>
<dbReference type="InterPro" id="IPR019787">
    <property type="entry name" value="Znf_PHD-finger"/>
</dbReference>
<evidence type="ECO:0000256" key="8">
    <source>
        <dbReference type="ARBA" id="ARBA00023163"/>
    </source>
</evidence>
<feature type="binding site" evidence="11">
    <location>
        <position position="106"/>
    </location>
    <ligand>
        <name>Zn(2+)</name>
        <dbReference type="ChEBI" id="CHEBI:29105"/>
        <label>1</label>
    </ligand>
</feature>
<dbReference type="Pfam" id="PF00628">
    <property type="entry name" value="PHD"/>
    <property type="match status" value="1"/>
</dbReference>
<feature type="site" description="Histone H3K4me3 binding" evidence="10">
    <location>
        <position position="77"/>
    </location>
</feature>
<evidence type="ECO:0000256" key="10">
    <source>
        <dbReference type="PIRSR" id="PIRSR628651-50"/>
    </source>
</evidence>
<evidence type="ECO:0000256" key="11">
    <source>
        <dbReference type="PIRSR" id="PIRSR628651-51"/>
    </source>
</evidence>
<dbReference type="InterPro" id="IPR013087">
    <property type="entry name" value="Znf_C2H2_type"/>
</dbReference>
<feature type="binding site" evidence="11">
    <location>
        <position position="119"/>
    </location>
    <ligand>
        <name>Zn(2+)</name>
        <dbReference type="ChEBI" id="CHEBI:29105"/>
        <label>2</label>
    </ligand>
</feature>
<keyword evidence="6 11" id="KW-0862">Zinc</keyword>
<keyword evidence="4 11" id="KW-0479">Metal-binding</keyword>
<evidence type="ECO:0000256" key="6">
    <source>
        <dbReference type="ARBA" id="ARBA00022833"/>
    </source>
</evidence>
<feature type="binding site" evidence="11">
    <location>
        <position position="122"/>
    </location>
    <ligand>
        <name>Zn(2+)</name>
        <dbReference type="ChEBI" id="CHEBI:29105"/>
        <label>2</label>
    </ligand>
</feature>
<dbReference type="InterPro" id="IPR019786">
    <property type="entry name" value="Zinc_finger_PHD-type_CS"/>
</dbReference>
<dbReference type="GO" id="GO:0035267">
    <property type="term" value="C:NuA4 histone acetyltransferase complex"/>
    <property type="evidence" value="ECO:0007669"/>
    <property type="project" value="TreeGrafter"/>
</dbReference>
<accession>A0A5E4R548</accession>
<comment type="similarity">
    <text evidence="2">Belongs to the ING family.</text>
</comment>
<dbReference type="PROSITE" id="PS00028">
    <property type="entry name" value="ZINC_FINGER_C2H2_1"/>
    <property type="match status" value="1"/>
</dbReference>
<organism evidence="14 15">
    <name type="scientific">Leptidea sinapis</name>
    <dbReference type="NCBI Taxonomy" id="189913"/>
    <lineage>
        <taxon>Eukaryota</taxon>
        <taxon>Metazoa</taxon>
        <taxon>Ecdysozoa</taxon>
        <taxon>Arthropoda</taxon>
        <taxon>Hexapoda</taxon>
        <taxon>Insecta</taxon>
        <taxon>Pterygota</taxon>
        <taxon>Neoptera</taxon>
        <taxon>Endopterygota</taxon>
        <taxon>Lepidoptera</taxon>
        <taxon>Glossata</taxon>
        <taxon>Ditrysia</taxon>
        <taxon>Papilionoidea</taxon>
        <taxon>Pieridae</taxon>
        <taxon>Dismorphiinae</taxon>
        <taxon>Leptidea</taxon>
    </lineage>
</organism>
<sequence>MSELENAVNESLVYTCGRCDMFYYDYKQLLEHLYWRHGTESLWCNQCALKRWQYTAHVCNVLPIDESLLNNYTGPIYCFCGKEEYDSLMIGCDSPDCNLQWYHYKCVGIVTPPAGEWYCPECCKIYSLQLMNKKRDICRGKHAIFSFHHPTTVMLNMNTNFIASPSYDLLTNERAKRSSLEKLSCITCIKEQRWTFKLYKLTEPQCKPPKS</sequence>
<dbReference type="InterPro" id="IPR001965">
    <property type="entry name" value="Znf_PHD"/>
</dbReference>
<name>A0A5E4R548_9NEOP</name>
<dbReference type="SMART" id="SM00249">
    <property type="entry name" value="PHD"/>
    <property type="match status" value="1"/>
</dbReference>
<evidence type="ECO:0000313" key="14">
    <source>
        <dbReference type="EMBL" id="VVD05379.1"/>
    </source>
</evidence>
<dbReference type="Proteomes" id="UP000324832">
    <property type="component" value="Unassembled WGS sequence"/>
</dbReference>
<dbReference type="GO" id="GO:0008270">
    <property type="term" value="F:zinc ion binding"/>
    <property type="evidence" value="ECO:0007669"/>
    <property type="project" value="UniProtKB-KW"/>
</dbReference>
<dbReference type="InterPro" id="IPR013083">
    <property type="entry name" value="Znf_RING/FYVE/PHD"/>
</dbReference>
<keyword evidence="8" id="KW-0804">Transcription</keyword>
<proteinExistence type="inferred from homology"/>
<dbReference type="PROSITE" id="PS01359">
    <property type="entry name" value="ZF_PHD_1"/>
    <property type="match status" value="1"/>
</dbReference>
<dbReference type="Gene3D" id="3.30.40.10">
    <property type="entry name" value="Zinc/RING finger domain, C3HC4 (zinc finger)"/>
    <property type="match status" value="1"/>
</dbReference>
<dbReference type="AlphaFoldDB" id="A0A5E4R548"/>
<keyword evidence="9" id="KW-0539">Nucleus</keyword>